<reference evidence="2" key="1">
    <citation type="submission" date="2020-10" db="EMBL/GenBank/DDBJ databases">
        <authorList>
            <person name="Gilroy R."/>
        </authorList>
    </citation>
    <scope>NUCLEOTIDE SEQUENCE</scope>
    <source>
        <strain evidence="2">CHK199-13235</strain>
    </source>
</reference>
<name>A0A9D1FLT3_9FIRM</name>
<proteinExistence type="predicted"/>
<accession>A0A9D1FLT3</accession>
<comment type="caution">
    <text evidence="2">The sequence shown here is derived from an EMBL/GenBank/DDBJ whole genome shotgun (WGS) entry which is preliminary data.</text>
</comment>
<gene>
    <name evidence="2" type="ORF">IAB51_01975</name>
</gene>
<protein>
    <submittedName>
        <fullName evidence="2">CarD family transcriptional regulator</fullName>
    </submittedName>
</protein>
<dbReference type="PANTHER" id="PTHR38447:SF1">
    <property type="entry name" value="RNA POLYMERASE-BINDING TRANSCRIPTION FACTOR CARD"/>
    <property type="match status" value="1"/>
</dbReference>
<dbReference type="Gene3D" id="1.20.58.1290">
    <property type="entry name" value="CarD-like, C-terminal domain"/>
    <property type="match status" value="1"/>
</dbReference>
<dbReference type="Pfam" id="PF02559">
    <property type="entry name" value="CarD_TRCF_RID"/>
    <property type="match status" value="1"/>
</dbReference>
<reference evidence="2" key="2">
    <citation type="journal article" date="2021" name="PeerJ">
        <title>Extensive microbial diversity within the chicken gut microbiome revealed by metagenomics and culture.</title>
        <authorList>
            <person name="Gilroy R."/>
            <person name="Ravi A."/>
            <person name="Getino M."/>
            <person name="Pursley I."/>
            <person name="Horton D.L."/>
            <person name="Alikhan N.F."/>
            <person name="Baker D."/>
            <person name="Gharbi K."/>
            <person name="Hall N."/>
            <person name="Watson M."/>
            <person name="Adriaenssens E.M."/>
            <person name="Foster-Nyarko E."/>
            <person name="Jarju S."/>
            <person name="Secka A."/>
            <person name="Antonio M."/>
            <person name="Oren A."/>
            <person name="Chaudhuri R.R."/>
            <person name="La Ragione R."/>
            <person name="Hildebrand F."/>
            <person name="Pallen M.J."/>
        </authorList>
    </citation>
    <scope>NUCLEOTIDE SEQUENCE</scope>
    <source>
        <strain evidence="2">CHK199-13235</strain>
    </source>
</reference>
<dbReference type="AlphaFoldDB" id="A0A9D1FLT3"/>
<organism evidence="2 3">
    <name type="scientific">Candidatus Merdivicinus excrementipullorum</name>
    <dbReference type="NCBI Taxonomy" id="2840867"/>
    <lineage>
        <taxon>Bacteria</taxon>
        <taxon>Bacillati</taxon>
        <taxon>Bacillota</taxon>
        <taxon>Clostridia</taxon>
        <taxon>Eubacteriales</taxon>
        <taxon>Oscillospiraceae</taxon>
        <taxon>Oscillospiraceae incertae sedis</taxon>
        <taxon>Candidatus Merdivicinus</taxon>
    </lineage>
</organism>
<evidence type="ECO:0000259" key="1">
    <source>
        <dbReference type="SMART" id="SM01058"/>
    </source>
</evidence>
<dbReference type="InterPro" id="IPR052531">
    <property type="entry name" value="CarD-like_regulator"/>
</dbReference>
<dbReference type="InterPro" id="IPR003711">
    <property type="entry name" value="CarD-like/TRCF_RID"/>
</dbReference>
<dbReference type="Proteomes" id="UP000824002">
    <property type="component" value="Unassembled WGS sequence"/>
</dbReference>
<dbReference type="InterPro" id="IPR036101">
    <property type="entry name" value="CarD-like/TRCF_RID_sf"/>
</dbReference>
<evidence type="ECO:0000313" key="2">
    <source>
        <dbReference type="EMBL" id="HIS75555.1"/>
    </source>
</evidence>
<dbReference type="Gene3D" id="2.40.10.170">
    <property type="match status" value="1"/>
</dbReference>
<feature type="domain" description="CarD-like/TRCF RNAP-interacting" evidence="1">
    <location>
        <begin position="1"/>
        <end position="113"/>
    </location>
</feature>
<sequence length="165" mass="19350">MFEKNEAVLYGTHGVCQVIGKEEQSFAGSCRPYYVLKPVYEQASVVYVPADNPGLVSRMRRLESREEILALLRSSAGDEPGWIEDDNRRHTVYRETLQSGERQRLFQMIRELLSHQKLQQSKGRRLHLPDEQFLREAQKLVEDEIAYVFELRREDVVPFIQKQLL</sequence>
<evidence type="ECO:0000313" key="3">
    <source>
        <dbReference type="Proteomes" id="UP000824002"/>
    </source>
</evidence>
<dbReference type="PANTHER" id="PTHR38447">
    <property type="entry name" value="TRANSCRIPTION FACTOR YDEB-RELATED"/>
    <property type="match status" value="1"/>
</dbReference>
<dbReference type="SMART" id="SM01058">
    <property type="entry name" value="CarD_TRCF"/>
    <property type="match status" value="1"/>
</dbReference>
<dbReference type="SUPFAM" id="SSF141259">
    <property type="entry name" value="CarD-like"/>
    <property type="match status" value="1"/>
</dbReference>
<dbReference type="GO" id="GO:0009303">
    <property type="term" value="P:rRNA transcription"/>
    <property type="evidence" value="ECO:0007669"/>
    <property type="project" value="TreeGrafter"/>
</dbReference>
<dbReference type="EMBL" id="DVJP01000018">
    <property type="protein sequence ID" value="HIS75555.1"/>
    <property type="molecule type" value="Genomic_DNA"/>
</dbReference>
<dbReference type="InterPro" id="IPR042215">
    <property type="entry name" value="CarD-like_C"/>
</dbReference>